<dbReference type="SUPFAM" id="SSF55073">
    <property type="entry name" value="Nucleotide cyclase"/>
    <property type="match status" value="1"/>
</dbReference>
<dbReference type="SMART" id="SM00267">
    <property type="entry name" value="GGDEF"/>
    <property type="match status" value="1"/>
</dbReference>
<dbReference type="Gene3D" id="3.30.70.270">
    <property type="match status" value="1"/>
</dbReference>
<dbReference type="PANTHER" id="PTHR45138:SF9">
    <property type="entry name" value="DIGUANYLATE CYCLASE DGCM-RELATED"/>
    <property type="match status" value="1"/>
</dbReference>
<dbReference type="InterPro" id="IPR048435">
    <property type="entry name" value="MASE6"/>
</dbReference>
<dbReference type="CDD" id="cd01949">
    <property type="entry name" value="GGDEF"/>
    <property type="match status" value="1"/>
</dbReference>
<keyword evidence="4" id="KW-0472">Membrane</keyword>
<dbReference type="GO" id="GO:0052621">
    <property type="term" value="F:diguanylate cyclase activity"/>
    <property type="evidence" value="ECO:0007669"/>
    <property type="project" value="UniProtKB-EC"/>
</dbReference>
<dbReference type="PANTHER" id="PTHR45138">
    <property type="entry name" value="REGULATORY COMPONENTS OF SENSORY TRANSDUCTION SYSTEM"/>
    <property type="match status" value="1"/>
</dbReference>
<name>A0A0N0M1W2_9GAMM</name>
<organism evidence="6 7">
    <name type="scientific">Pseudoalteromonas porphyrae</name>
    <dbReference type="NCBI Taxonomy" id="187330"/>
    <lineage>
        <taxon>Bacteria</taxon>
        <taxon>Pseudomonadati</taxon>
        <taxon>Pseudomonadota</taxon>
        <taxon>Gammaproteobacteria</taxon>
        <taxon>Alteromonadales</taxon>
        <taxon>Pseudoalteromonadaceae</taxon>
        <taxon>Pseudoalteromonas</taxon>
    </lineage>
</organism>
<feature type="transmembrane region" description="Helical" evidence="4">
    <location>
        <begin position="58"/>
        <end position="76"/>
    </location>
</feature>
<dbReference type="EMBL" id="LHPH01000001">
    <property type="protein sequence ID" value="KPH65688.1"/>
    <property type="molecule type" value="Genomic_DNA"/>
</dbReference>
<feature type="transmembrane region" description="Helical" evidence="4">
    <location>
        <begin position="29"/>
        <end position="51"/>
    </location>
</feature>
<dbReference type="InterPro" id="IPR050469">
    <property type="entry name" value="Diguanylate_Cyclase"/>
</dbReference>
<feature type="transmembrane region" description="Helical" evidence="4">
    <location>
        <begin position="161"/>
        <end position="180"/>
    </location>
</feature>
<keyword evidence="4" id="KW-1133">Transmembrane helix</keyword>
<keyword evidence="7" id="KW-1185">Reference proteome</keyword>
<feature type="transmembrane region" description="Helical" evidence="4">
    <location>
        <begin position="114"/>
        <end position="146"/>
    </location>
</feature>
<feature type="transmembrane region" description="Helical" evidence="4">
    <location>
        <begin position="82"/>
        <end position="102"/>
    </location>
</feature>
<dbReference type="InterPro" id="IPR043128">
    <property type="entry name" value="Rev_trsase/Diguanyl_cyclase"/>
</dbReference>
<dbReference type="GO" id="GO:0005886">
    <property type="term" value="C:plasma membrane"/>
    <property type="evidence" value="ECO:0007669"/>
    <property type="project" value="TreeGrafter"/>
</dbReference>
<dbReference type="Proteomes" id="UP000037848">
    <property type="component" value="Unassembled WGS sequence"/>
</dbReference>
<dbReference type="RefSeq" id="WP_054452655.1">
    <property type="nucleotide sequence ID" value="NZ_LHPH01000001.1"/>
</dbReference>
<dbReference type="FunFam" id="3.30.70.270:FF:000001">
    <property type="entry name" value="Diguanylate cyclase domain protein"/>
    <property type="match status" value="1"/>
</dbReference>
<dbReference type="AlphaFoldDB" id="A0A0N0M1W2"/>
<evidence type="ECO:0000256" key="4">
    <source>
        <dbReference type="SAM" id="Phobius"/>
    </source>
</evidence>
<dbReference type="Pfam" id="PF00990">
    <property type="entry name" value="GGDEF"/>
    <property type="match status" value="1"/>
</dbReference>
<reference evidence="6 7" key="1">
    <citation type="submission" date="2015-08" db="EMBL/GenBank/DDBJ databases">
        <title>Draft Genome Sequence of Pseudoalteromonas porphyrae UCD-SED14.</title>
        <authorList>
            <person name="Coil D.A."/>
            <person name="Jospin G."/>
            <person name="Lee R.D."/>
            <person name="Eisen J.A."/>
        </authorList>
    </citation>
    <scope>NUCLEOTIDE SEQUENCE [LARGE SCALE GENOMIC DNA]</scope>
    <source>
        <strain evidence="6 7">UCD-SED14</strain>
    </source>
</reference>
<protein>
    <recommendedName>
        <fullName evidence="2">diguanylate cyclase</fullName>
        <ecNumber evidence="2">2.7.7.65</ecNumber>
    </recommendedName>
</protein>
<dbReference type="InterPro" id="IPR000160">
    <property type="entry name" value="GGDEF_dom"/>
</dbReference>
<keyword evidence="4" id="KW-0812">Transmembrane</keyword>
<evidence type="ECO:0000313" key="6">
    <source>
        <dbReference type="EMBL" id="KPH65688.1"/>
    </source>
</evidence>
<evidence type="ECO:0000313" key="7">
    <source>
        <dbReference type="Proteomes" id="UP000037848"/>
    </source>
</evidence>
<dbReference type="PATRIC" id="fig|187330.3.peg.390"/>
<comment type="caution">
    <text evidence="6">The sequence shown here is derived from an EMBL/GenBank/DDBJ whole genome shotgun (WGS) entry which is preliminary data.</text>
</comment>
<feature type="domain" description="GGDEF" evidence="5">
    <location>
        <begin position="229"/>
        <end position="362"/>
    </location>
</feature>
<dbReference type="GO" id="GO:1902201">
    <property type="term" value="P:negative regulation of bacterial-type flagellum-dependent cell motility"/>
    <property type="evidence" value="ECO:0007669"/>
    <property type="project" value="TreeGrafter"/>
</dbReference>
<evidence type="ECO:0000259" key="5">
    <source>
        <dbReference type="PROSITE" id="PS50887"/>
    </source>
</evidence>
<dbReference type="GO" id="GO:0043709">
    <property type="term" value="P:cell adhesion involved in single-species biofilm formation"/>
    <property type="evidence" value="ECO:0007669"/>
    <property type="project" value="TreeGrafter"/>
</dbReference>
<sequence>MPEQNTSQPSWLKLINIESVYSAEKQRRAFTFFTMISIALVLVTTLVVLNYHIYAKPLTVMLVISDITFLVCAIYFMRTGHLNAVAALVLGIICMLCVALVYTGGKENTALYWLMFYPVVAFSTLGLRIGLIGVSVLLCVSCFLLYGPDIGQVKYGYAEKVRFSASFILVFLFTFIGEYFRNKSHMEIAHMTLLQKQDAHTDQLTGLANRRFITSHFLPLAKSRPEQYFPFTVLLMDLDNFKYINDSFGHDFGDHVLIEFSTFLESQLRSSDIKVRYGGEEFMVILPRIDSDAAFYVADKFREYISTQTIMFTQTQKTTITCSIGVVQVNKISEFNQAVKRADECLYDAKHAGRNCVMSGELA</sequence>
<gene>
    <name evidence="6" type="ORF">ADS77_01820</name>
</gene>
<evidence type="ECO:0000256" key="3">
    <source>
        <dbReference type="ARBA" id="ARBA00034247"/>
    </source>
</evidence>
<dbReference type="STRING" id="187330.AMS58_03885"/>
<dbReference type="NCBIfam" id="TIGR00254">
    <property type="entry name" value="GGDEF"/>
    <property type="match status" value="1"/>
</dbReference>
<proteinExistence type="predicted"/>
<dbReference type="EC" id="2.7.7.65" evidence="2"/>
<dbReference type="OrthoDB" id="9813903at2"/>
<dbReference type="Pfam" id="PF20966">
    <property type="entry name" value="MASE6"/>
    <property type="match status" value="1"/>
</dbReference>
<evidence type="ECO:0000256" key="1">
    <source>
        <dbReference type="ARBA" id="ARBA00001946"/>
    </source>
</evidence>
<accession>A0A0N0M1W2</accession>
<comment type="cofactor">
    <cofactor evidence="1">
        <name>Mg(2+)</name>
        <dbReference type="ChEBI" id="CHEBI:18420"/>
    </cofactor>
</comment>
<dbReference type="InterPro" id="IPR029787">
    <property type="entry name" value="Nucleotide_cyclase"/>
</dbReference>
<comment type="catalytic activity">
    <reaction evidence="3">
        <text>2 GTP = 3',3'-c-di-GMP + 2 diphosphate</text>
        <dbReference type="Rhea" id="RHEA:24898"/>
        <dbReference type="ChEBI" id="CHEBI:33019"/>
        <dbReference type="ChEBI" id="CHEBI:37565"/>
        <dbReference type="ChEBI" id="CHEBI:58805"/>
        <dbReference type="EC" id="2.7.7.65"/>
    </reaction>
</comment>
<dbReference type="PROSITE" id="PS50887">
    <property type="entry name" value="GGDEF"/>
    <property type="match status" value="1"/>
</dbReference>
<evidence type="ECO:0000256" key="2">
    <source>
        <dbReference type="ARBA" id="ARBA00012528"/>
    </source>
</evidence>